<keyword evidence="1" id="KW-0812">Transmembrane</keyword>
<comment type="caution">
    <text evidence="2">The sequence shown here is derived from an EMBL/GenBank/DDBJ whole genome shotgun (WGS) entry which is preliminary data.</text>
</comment>
<dbReference type="PaxDb" id="73239-Q7R8N5"/>
<keyword evidence="1" id="KW-1133">Transmembrane helix</keyword>
<evidence type="ECO:0000313" key="2">
    <source>
        <dbReference type="EMBL" id="EAA19558.1"/>
    </source>
</evidence>
<feature type="non-terminal residue" evidence="2">
    <location>
        <position position="144"/>
    </location>
</feature>
<dbReference type="AlphaFoldDB" id="Q7R8N5"/>
<proteinExistence type="predicted"/>
<reference evidence="2 3" key="1">
    <citation type="journal article" date="2002" name="Nature">
        <title>Genome sequence and comparative analysis of the model rodent malaria parasite Plasmodium yoelii yoelii.</title>
        <authorList>
            <person name="Carlton J.M."/>
            <person name="Angiuoli S.V."/>
            <person name="Suh B.B."/>
            <person name="Kooij T.W."/>
            <person name="Pertea M."/>
            <person name="Silva J.C."/>
            <person name="Ermolaeva M.D."/>
            <person name="Allen J.E."/>
            <person name="Selengut J.D."/>
            <person name="Koo H.L."/>
            <person name="Peterson J.D."/>
            <person name="Pop M."/>
            <person name="Kosack D.S."/>
            <person name="Shumway M.F."/>
            <person name="Bidwell S.L."/>
            <person name="Shallom S.J."/>
            <person name="van Aken S.E."/>
            <person name="Riedmuller S.B."/>
            <person name="Feldblyum T.V."/>
            <person name="Cho J.K."/>
            <person name="Quackenbush J."/>
            <person name="Sedegah M."/>
            <person name="Shoaibi A."/>
            <person name="Cummings L.M."/>
            <person name="Florens L."/>
            <person name="Yates J.R."/>
            <person name="Raine J.D."/>
            <person name="Sinden R.E."/>
            <person name="Harris M.A."/>
            <person name="Cunningham D.A."/>
            <person name="Preiser P.R."/>
            <person name="Bergman L.W."/>
            <person name="Vaidya A.B."/>
            <person name="van Lin L.H."/>
            <person name="Janse C.J."/>
            <person name="Waters A.P."/>
            <person name="Smith H.O."/>
            <person name="White O.R."/>
            <person name="Salzberg S.L."/>
            <person name="Venter J.C."/>
            <person name="Fraser C.M."/>
            <person name="Hoffman S.L."/>
            <person name="Gardner M.J."/>
            <person name="Carucci D.J."/>
        </authorList>
    </citation>
    <scope>NUCLEOTIDE SEQUENCE [LARGE SCALE GENOMIC DNA]</scope>
    <source>
        <strain evidence="2 3">17XNL</strain>
    </source>
</reference>
<feature type="transmembrane region" description="Helical" evidence="1">
    <location>
        <begin position="96"/>
        <end position="119"/>
    </location>
</feature>
<feature type="transmembrane region" description="Helical" evidence="1">
    <location>
        <begin position="32"/>
        <end position="54"/>
    </location>
</feature>
<protein>
    <submittedName>
        <fullName evidence="2">Uncharacterized protein</fullName>
    </submittedName>
</protein>
<dbReference type="InParanoid" id="Q7R8N5"/>
<feature type="transmembrane region" description="Helical" evidence="1">
    <location>
        <begin position="66"/>
        <end position="84"/>
    </location>
</feature>
<sequence length="144" mass="16915">MYLFKKAKESIVNSLHGDKSSPFIKINYICNWILKITFVICLWLSSLSFLALYMNADIINKSLFQLFSLSSLILSSTFSIYECLDNPYMRDNENIGSFSLSFISVVYIGLYVISNQIIFRNLPYNPLEYMCGVYNKKYYRRHLF</sequence>
<dbReference type="Proteomes" id="UP000008553">
    <property type="component" value="Unassembled WGS sequence"/>
</dbReference>
<keyword evidence="1" id="KW-0472">Membrane</keyword>
<name>Q7R8N5_PLAYO</name>
<accession>Q7R8N5</accession>
<dbReference type="EMBL" id="AABL01002576">
    <property type="protein sequence ID" value="EAA19558.1"/>
    <property type="molecule type" value="Genomic_DNA"/>
</dbReference>
<evidence type="ECO:0000313" key="3">
    <source>
        <dbReference type="Proteomes" id="UP000008553"/>
    </source>
</evidence>
<organism evidence="2 3">
    <name type="scientific">Plasmodium yoelii yoelii</name>
    <dbReference type="NCBI Taxonomy" id="73239"/>
    <lineage>
        <taxon>Eukaryota</taxon>
        <taxon>Sar</taxon>
        <taxon>Alveolata</taxon>
        <taxon>Apicomplexa</taxon>
        <taxon>Aconoidasida</taxon>
        <taxon>Haemosporida</taxon>
        <taxon>Plasmodiidae</taxon>
        <taxon>Plasmodium</taxon>
        <taxon>Plasmodium (Vinckeia)</taxon>
    </lineage>
</organism>
<keyword evidence="3" id="KW-1185">Reference proteome</keyword>
<gene>
    <name evidence="2" type="ORF">PY07186</name>
</gene>
<evidence type="ECO:0000256" key="1">
    <source>
        <dbReference type="SAM" id="Phobius"/>
    </source>
</evidence>